<evidence type="ECO:0000313" key="2">
    <source>
        <dbReference type="Proteomes" id="UP000054988"/>
    </source>
</evidence>
<protein>
    <submittedName>
        <fullName evidence="1">Uncharacterized protein</fullName>
    </submittedName>
</protein>
<proteinExistence type="predicted"/>
<dbReference type="EMBL" id="LATX01001263">
    <property type="protein sequence ID" value="KTB42987.1"/>
    <property type="molecule type" value="Genomic_DNA"/>
</dbReference>
<comment type="caution">
    <text evidence="1">The sequence shown here is derived from an EMBL/GenBank/DDBJ whole genome shotgun (WGS) entry which is preliminary data.</text>
</comment>
<reference evidence="1 2" key="1">
    <citation type="submission" date="2015-12" db="EMBL/GenBank/DDBJ databases">
        <title>Draft genome sequence of Moniliophthora roreri, the causal agent of frosty pod rot of cacao.</title>
        <authorList>
            <person name="Aime M.C."/>
            <person name="Diaz-Valderrama J.R."/>
            <person name="Kijpornyongpan T."/>
            <person name="Phillips-Mora W."/>
        </authorList>
    </citation>
    <scope>NUCLEOTIDE SEQUENCE [LARGE SCALE GENOMIC DNA]</scope>
    <source>
        <strain evidence="1 2">MCA 2952</strain>
    </source>
</reference>
<dbReference type="AlphaFoldDB" id="A0A0W0G320"/>
<organism evidence="1 2">
    <name type="scientific">Moniliophthora roreri</name>
    <name type="common">Frosty pod rot fungus</name>
    <name type="synonym">Monilia roreri</name>
    <dbReference type="NCBI Taxonomy" id="221103"/>
    <lineage>
        <taxon>Eukaryota</taxon>
        <taxon>Fungi</taxon>
        <taxon>Dikarya</taxon>
        <taxon>Basidiomycota</taxon>
        <taxon>Agaricomycotina</taxon>
        <taxon>Agaricomycetes</taxon>
        <taxon>Agaricomycetidae</taxon>
        <taxon>Agaricales</taxon>
        <taxon>Marasmiineae</taxon>
        <taxon>Marasmiaceae</taxon>
        <taxon>Moniliophthora</taxon>
    </lineage>
</organism>
<dbReference type="SUPFAM" id="SSF52047">
    <property type="entry name" value="RNI-like"/>
    <property type="match status" value="1"/>
</dbReference>
<accession>A0A0W0G320</accession>
<evidence type="ECO:0000313" key="1">
    <source>
        <dbReference type="EMBL" id="KTB42987.1"/>
    </source>
</evidence>
<sequence>MSLMGPQSTRPCKFPSLIHHLCLVFEGEDWDADDNFSSANWVDVVLSALEGKANLQALSIEIVKDENGILVIDKLLKTIGPLSSLSSNLVQLQFSAYNQFIGHVIAFITSFPRLEVLGFFSMEMHYDDGEVDAGPWTKCRLPDSLHTLHLRTGYLTCDIAVIWLPWLASHSPMRNLRYLSILKEHGLLTGRSYLHLNPELKHLYLSFTDDPDSAFDEYTCLGTYDLSRFLHLESIAVYLPYCLLEPGERDTPSDLLDCIMEDYKAWFPFDEFIHERKINLCIHQAYNEIIPAPANLDWVMRRAFLMNKSSGLLTLKLLKQRPGSMGSGWNMLKQEEFRDRDVEFK</sequence>
<gene>
    <name evidence="1" type="ORF">WG66_4436</name>
</gene>
<dbReference type="Proteomes" id="UP000054988">
    <property type="component" value="Unassembled WGS sequence"/>
</dbReference>
<name>A0A0W0G320_MONRR</name>